<feature type="binding site" evidence="3">
    <location>
        <position position="195"/>
    </location>
    <ligand>
        <name>L-tryptophan</name>
        <dbReference type="ChEBI" id="CHEBI:57912"/>
    </ligand>
</feature>
<feature type="binding site" evidence="3">
    <location>
        <position position="400"/>
    </location>
    <ligand>
        <name>dimethylallyl diphosphate</name>
        <dbReference type="ChEBI" id="CHEBI:57623"/>
    </ligand>
</feature>
<keyword evidence="5" id="KW-1185">Reference proteome</keyword>
<dbReference type="InterPro" id="IPR017795">
    <property type="entry name" value="ABBA_NscD-like"/>
</dbReference>
<evidence type="ECO:0000256" key="3">
    <source>
        <dbReference type="PIRSR" id="PIRSR000509-1"/>
    </source>
</evidence>
<dbReference type="Proteomes" id="UP000019376">
    <property type="component" value="Unassembled WGS sequence"/>
</dbReference>
<sequence length="405" mass="46057">MTVSHATTAEPGPRVQSLNVSRYLSFQDDHQRSWWEHTAPLLSRILESAQYDLHHQHLYLVLYRSLLVPFLGPHPHQWDSFITYCGLPVEFSINYQDHGPPTARIGWEPVSHLSGTPDDVFNLHTVEKAVSTLSKLSLKGFDTQLFTHFLKTLTVSHEQAATIDVAQLPISRFKNQASFGLDLKGGEVTVKCYIYPALKGYVTGYSFRQLLDDALHAGSALAPYPEALSVVHDYMESAGLYNQYSFLGFDFVNPVKSRLKIYATVQEVSWAKIQDIWMVGGRFRDDLNLQRGLGFARELWLRLTGDTDKMAVGIWNYELAPGSAVPMSKWYFILHGQSDYENAQAVVSFYQSLGWIDLAKRFLPSFQSYFPTQDLKETTHLLQYVSLAYSEKTGPYVSVYYHSSE</sequence>
<feature type="binding site" evidence="3">
    <location>
        <position position="396"/>
    </location>
    <ligand>
        <name>dimethylallyl diphosphate</name>
        <dbReference type="ChEBI" id="CHEBI:57623"/>
    </ligand>
</feature>
<feature type="binding site" evidence="3">
    <location>
        <position position="90"/>
    </location>
    <ligand>
        <name>L-tryptophan</name>
        <dbReference type="ChEBI" id="CHEBI:57912"/>
    </ligand>
</feature>
<evidence type="ECO:0000256" key="1">
    <source>
        <dbReference type="ARBA" id="ARBA00010209"/>
    </source>
</evidence>
<comment type="similarity">
    <text evidence="1">Belongs to the tryptophan dimethylallyltransferase family.</text>
</comment>
<dbReference type="PIRSF" id="PIRSF000509">
    <property type="entry name" value="Trp_DMAT"/>
    <property type="match status" value="1"/>
</dbReference>
<dbReference type="CDD" id="cd13929">
    <property type="entry name" value="PT-DMATS_CymD"/>
    <property type="match status" value="1"/>
</dbReference>
<evidence type="ECO:0000313" key="5">
    <source>
        <dbReference type="Proteomes" id="UP000019376"/>
    </source>
</evidence>
<feature type="binding site" evidence="3">
    <location>
        <position position="260"/>
    </location>
    <ligand>
        <name>dimethylallyl diphosphate</name>
        <dbReference type="ChEBI" id="CHEBI:57623"/>
    </ligand>
</feature>
<dbReference type="AlphaFoldDB" id="S7ZB29"/>
<dbReference type="InterPro" id="IPR033964">
    <property type="entry name" value="ABBA"/>
</dbReference>
<feature type="binding site" evidence="3">
    <location>
        <position position="193"/>
    </location>
    <ligand>
        <name>dimethylallyl diphosphate</name>
        <dbReference type="ChEBI" id="CHEBI:57623"/>
    </ligand>
</feature>
<dbReference type="PANTHER" id="PTHR40627:SF3">
    <property type="entry name" value="PRENYLTRANSFERASE ASQH2-RELATED"/>
    <property type="match status" value="1"/>
</dbReference>
<feature type="binding site" evidence="3">
    <location>
        <position position="262"/>
    </location>
    <ligand>
        <name>dimethylallyl diphosphate</name>
        <dbReference type="ChEBI" id="CHEBI:57623"/>
    </ligand>
</feature>
<dbReference type="NCBIfam" id="TIGR03429">
    <property type="entry name" value="arom_pren_DMATS"/>
    <property type="match status" value="1"/>
</dbReference>
<dbReference type="eggNOG" id="ENOG502S2XP">
    <property type="taxonomic scope" value="Eukaryota"/>
</dbReference>
<keyword evidence="2" id="KW-0808">Transferase</keyword>
<accession>S7ZB29</accession>
<evidence type="ECO:0000313" key="4">
    <source>
        <dbReference type="EMBL" id="EPS25871.1"/>
    </source>
</evidence>
<dbReference type="Pfam" id="PF11991">
    <property type="entry name" value="Trp_DMAT"/>
    <property type="match status" value="1"/>
</dbReference>
<dbReference type="PANTHER" id="PTHR40627">
    <property type="entry name" value="INDOLE PRENYLTRANSFERASE TDIB-RELATED"/>
    <property type="match status" value="1"/>
</dbReference>
<dbReference type="OrthoDB" id="5392033at2759"/>
<organism evidence="4 5">
    <name type="scientific">Penicillium oxalicum (strain 114-2 / CGMCC 5302)</name>
    <name type="common">Penicillium decumbens</name>
    <dbReference type="NCBI Taxonomy" id="933388"/>
    <lineage>
        <taxon>Eukaryota</taxon>
        <taxon>Fungi</taxon>
        <taxon>Dikarya</taxon>
        <taxon>Ascomycota</taxon>
        <taxon>Pezizomycotina</taxon>
        <taxon>Eurotiomycetes</taxon>
        <taxon>Eurotiomycetidae</taxon>
        <taxon>Eurotiales</taxon>
        <taxon>Aspergillaceae</taxon>
        <taxon>Penicillium</taxon>
    </lineage>
</organism>
<gene>
    <name evidence="4" type="ORF">PDE_00807</name>
</gene>
<dbReference type="InterPro" id="IPR012148">
    <property type="entry name" value="ABBA_DMATS-like"/>
</dbReference>
<feature type="binding site" evidence="3">
    <location>
        <position position="258"/>
    </location>
    <ligand>
        <name>dimethylallyl diphosphate</name>
        <dbReference type="ChEBI" id="CHEBI:57623"/>
    </ligand>
</feature>
<feature type="binding site" evidence="3">
    <location>
        <position position="191"/>
    </location>
    <ligand>
        <name>L-tryptophan</name>
        <dbReference type="ChEBI" id="CHEBI:57912"/>
    </ligand>
</feature>
<dbReference type="GO" id="GO:0016765">
    <property type="term" value="F:transferase activity, transferring alkyl or aryl (other than methyl) groups"/>
    <property type="evidence" value="ECO:0007669"/>
    <property type="project" value="InterPro"/>
</dbReference>
<dbReference type="SFLD" id="SFLDG01162">
    <property type="entry name" value="I"/>
    <property type="match status" value="1"/>
</dbReference>
<dbReference type="SFLD" id="SFLDS00036">
    <property type="entry name" value="Aromatic_Prenyltransferase"/>
    <property type="match status" value="1"/>
</dbReference>
<protein>
    <submittedName>
        <fullName evidence="4">Uncharacterized protein</fullName>
    </submittedName>
</protein>
<dbReference type="HOGENOM" id="CLU_037431_0_0_1"/>
<name>S7ZB29_PENO1</name>
<dbReference type="PhylomeDB" id="S7ZB29"/>
<evidence type="ECO:0000256" key="2">
    <source>
        <dbReference type="ARBA" id="ARBA00022679"/>
    </source>
</evidence>
<proteinExistence type="inferred from homology"/>
<reference evidence="4 5" key="1">
    <citation type="journal article" date="2013" name="PLoS ONE">
        <title>Genomic and secretomic analyses reveal unique features of the lignocellulolytic enzyme system of Penicillium decumbens.</title>
        <authorList>
            <person name="Liu G."/>
            <person name="Zhang L."/>
            <person name="Wei X."/>
            <person name="Zou G."/>
            <person name="Qin Y."/>
            <person name="Ma L."/>
            <person name="Li J."/>
            <person name="Zheng H."/>
            <person name="Wang S."/>
            <person name="Wang C."/>
            <person name="Xun L."/>
            <person name="Zhao G.-P."/>
            <person name="Zhou Z."/>
            <person name="Qu Y."/>
        </authorList>
    </citation>
    <scope>NUCLEOTIDE SEQUENCE [LARGE SCALE GENOMIC DNA]</scope>
    <source>
        <strain evidence="5">114-2 / CGMCC 5302</strain>
    </source>
</reference>
<dbReference type="GO" id="GO:0009820">
    <property type="term" value="P:alkaloid metabolic process"/>
    <property type="evidence" value="ECO:0007669"/>
    <property type="project" value="InterPro"/>
</dbReference>
<feature type="binding site" evidence="3">
    <location>
        <position position="104"/>
    </location>
    <ligand>
        <name>dimethylallyl diphosphate</name>
        <dbReference type="ChEBI" id="CHEBI:57623"/>
    </ligand>
</feature>
<feature type="binding site" evidence="3">
    <location>
        <position position="331"/>
    </location>
    <ligand>
        <name>dimethylallyl diphosphate</name>
        <dbReference type="ChEBI" id="CHEBI:57623"/>
    </ligand>
</feature>
<dbReference type="EMBL" id="KB644408">
    <property type="protein sequence ID" value="EPS25871.1"/>
    <property type="molecule type" value="Genomic_DNA"/>
</dbReference>